<dbReference type="Pfam" id="PF00891">
    <property type="entry name" value="Methyltransf_2"/>
    <property type="match status" value="1"/>
</dbReference>
<evidence type="ECO:0000313" key="8">
    <source>
        <dbReference type="Proteomes" id="UP000004662"/>
    </source>
</evidence>
<evidence type="ECO:0000256" key="2">
    <source>
        <dbReference type="ARBA" id="ARBA00022679"/>
    </source>
</evidence>
<dbReference type="STRING" id="694327.DFW101_1460"/>
<dbReference type="PANTHER" id="PTHR43712:SF2">
    <property type="entry name" value="O-METHYLTRANSFERASE CICE"/>
    <property type="match status" value="1"/>
</dbReference>
<dbReference type="Proteomes" id="UP000004662">
    <property type="component" value="Chromosome"/>
</dbReference>
<gene>
    <name evidence="7" type="ORF">DFW101_1460</name>
</gene>
<dbReference type="OrthoDB" id="9767938at2"/>
<dbReference type="EMBL" id="CM001368">
    <property type="protein sequence ID" value="EHJ47468.1"/>
    <property type="molecule type" value="Genomic_DNA"/>
</dbReference>
<feature type="domain" description="O-methyltransferase dimerisation" evidence="6">
    <location>
        <begin position="12"/>
        <end position="86"/>
    </location>
</feature>
<dbReference type="PROSITE" id="PS51683">
    <property type="entry name" value="SAM_OMT_II"/>
    <property type="match status" value="1"/>
</dbReference>
<keyword evidence="1" id="KW-0489">Methyltransferase</keyword>
<dbReference type="SUPFAM" id="SSF46785">
    <property type="entry name" value="Winged helix' DNA-binding domain"/>
    <property type="match status" value="1"/>
</dbReference>
<dbReference type="GO" id="GO:0032259">
    <property type="term" value="P:methylation"/>
    <property type="evidence" value="ECO:0007669"/>
    <property type="project" value="UniProtKB-KW"/>
</dbReference>
<dbReference type="InterPro" id="IPR029063">
    <property type="entry name" value="SAM-dependent_MTases_sf"/>
</dbReference>
<protein>
    <submittedName>
        <fullName evidence="7">O-methyltransferase family 2</fullName>
    </submittedName>
</protein>
<feature type="active site" description="Proton acceptor" evidence="4">
    <location>
        <position position="238"/>
    </location>
</feature>
<dbReference type="Pfam" id="PF08100">
    <property type="entry name" value="Dimerisation"/>
    <property type="match status" value="1"/>
</dbReference>
<evidence type="ECO:0000259" key="5">
    <source>
        <dbReference type="Pfam" id="PF00891"/>
    </source>
</evidence>
<keyword evidence="2" id="KW-0808">Transferase</keyword>
<dbReference type="CDD" id="cd02440">
    <property type="entry name" value="AdoMet_MTases"/>
    <property type="match status" value="1"/>
</dbReference>
<evidence type="ECO:0000256" key="1">
    <source>
        <dbReference type="ARBA" id="ARBA00022603"/>
    </source>
</evidence>
<evidence type="ECO:0000259" key="6">
    <source>
        <dbReference type="Pfam" id="PF08100"/>
    </source>
</evidence>
<evidence type="ECO:0000313" key="7">
    <source>
        <dbReference type="EMBL" id="EHJ47468.1"/>
    </source>
</evidence>
<dbReference type="InterPro" id="IPR036390">
    <property type="entry name" value="WH_DNA-bd_sf"/>
</dbReference>
<dbReference type="InterPro" id="IPR001077">
    <property type="entry name" value="COMT_C"/>
</dbReference>
<evidence type="ECO:0000256" key="4">
    <source>
        <dbReference type="PIRSR" id="PIRSR005739-1"/>
    </source>
</evidence>
<keyword evidence="3" id="KW-0949">S-adenosyl-L-methionine</keyword>
<dbReference type="Gene3D" id="3.40.50.150">
    <property type="entry name" value="Vaccinia Virus protein VP39"/>
    <property type="match status" value="1"/>
</dbReference>
<keyword evidence="8" id="KW-1185">Reference proteome</keyword>
<name>G7Q8Y2_9BACT</name>
<dbReference type="InterPro" id="IPR036388">
    <property type="entry name" value="WH-like_DNA-bd_sf"/>
</dbReference>
<evidence type="ECO:0000256" key="3">
    <source>
        <dbReference type="ARBA" id="ARBA00022691"/>
    </source>
</evidence>
<proteinExistence type="predicted"/>
<reference evidence="8" key="1">
    <citation type="journal article" date="2015" name="Genome Announc.">
        <title>High-Quality Draft Genome Sequence of Desulfovibrio carbinoliphilus FW-101-2B, an Organic Acid-Oxidizing Sulfate-Reducing Bacterium Isolated from Uranium(VI)-Contaminated Groundwater.</title>
        <authorList>
            <person name="Ramsay B.D."/>
            <person name="Hwang C."/>
            <person name="Woo H.L."/>
            <person name="Carroll S.L."/>
            <person name="Lucas S."/>
            <person name="Han J."/>
            <person name="Lapidus A.L."/>
            <person name="Cheng J.F."/>
            <person name="Goodwin L.A."/>
            <person name="Pitluck S."/>
            <person name="Peters L."/>
            <person name="Chertkov O."/>
            <person name="Held B."/>
            <person name="Detter J.C."/>
            <person name="Han C.S."/>
            <person name="Tapia R."/>
            <person name="Land M.L."/>
            <person name="Hauser L.J."/>
            <person name="Kyrpides N.C."/>
            <person name="Ivanova N.N."/>
            <person name="Mikhailova N."/>
            <person name="Pagani I."/>
            <person name="Woyke T."/>
            <person name="Arkin A.P."/>
            <person name="Dehal P."/>
            <person name="Chivian D."/>
            <person name="Criddle C.S."/>
            <person name="Wu W."/>
            <person name="Chakraborty R."/>
            <person name="Hazen T.C."/>
            <person name="Fields M.W."/>
        </authorList>
    </citation>
    <scope>NUCLEOTIDE SEQUENCE [LARGE SCALE GENOMIC DNA]</scope>
    <source>
        <strain evidence="8">FW-101-2B</strain>
    </source>
</reference>
<organism evidence="7 8">
    <name type="scientific">Solidesulfovibrio carbinoliphilus subsp. oakridgensis</name>
    <dbReference type="NCBI Taxonomy" id="694327"/>
    <lineage>
        <taxon>Bacteria</taxon>
        <taxon>Pseudomonadati</taxon>
        <taxon>Thermodesulfobacteriota</taxon>
        <taxon>Desulfovibrionia</taxon>
        <taxon>Desulfovibrionales</taxon>
        <taxon>Desulfovibrionaceae</taxon>
        <taxon>Solidesulfovibrio</taxon>
    </lineage>
</organism>
<dbReference type="GO" id="GO:0046983">
    <property type="term" value="F:protein dimerization activity"/>
    <property type="evidence" value="ECO:0007669"/>
    <property type="project" value="InterPro"/>
</dbReference>
<dbReference type="SUPFAM" id="SSF53335">
    <property type="entry name" value="S-adenosyl-L-methionine-dependent methyltransferases"/>
    <property type="match status" value="1"/>
</dbReference>
<accession>G7Q8Y2</accession>
<dbReference type="PANTHER" id="PTHR43712">
    <property type="entry name" value="PUTATIVE (AFU_ORTHOLOGUE AFUA_4G14580)-RELATED"/>
    <property type="match status" value="1"/>
</dbReference>
<feature type="domain" description="O-methyltransferase C-terminal" evidence="5">
    <location>
        <begin position="128"/>
        <end position="310"/>
    </location>
</feature>
<dbReference type="PIRSF" id="PIRSF005739">
    <property type="entry name" value="O-mtase"/>
    <property type="match status" value="1"/>
</dbReference>
<dbReference type="InterPro" id="IPR012967">
    <property type="entry name" value="COMT_dimerisation"/>
</dbReference>
<dbReference type="AlphaFoldDB" id="G7Q8Y2"/>
<dbReference type="InterPro" id="IPR016461">
    <property type="entry name" value="COMT-like"/>
</dbReference>
<sequence>MTSQATPAALLEIAGGYWKTCALHAGVVLDVFTPLGDGPLTAGELAVRLGCDARALGMLLRALAAMELLARSGEGYALAGEAREFLDARSPRYIGYAVRHHHRLMPVWTRLPEAIRSGRSLREHMGGDADPGDREDFLMGMYNIALSIAPRLAQSLDLSGRRRLLDLGGGPGTYAVHFCLAHPEMTATVFDLAGSREFAASVSERFGVADRVEFVAGDYLKDPVPGGHDVAWLSQILHAEDPAGCRTILGKAAGALSPGGLLFVHEFMLDDDAAGPEFAALFSLNMLLGTDHGQSYPEGQIREMMEAAGLRDIRRLDFTGPNGSRVLCGTVG</sequence>
<dbReference type="GO" id="GO:0008171">
    <property type="term" value="F:O-methyltransferase activity"/>
    <property type="evidence" value="ECO:0007669"/>
    <property type="project" value="InterPro"/>
</dbReference>
<dbReference type="eggNOG" id="COG0500">
    <property type="taxonomic scope" value="Bacteria"/>
</dbReference>
<dbReference type="HOGENOM" id="CLU_005533_4_1_7"/>
<dbReference type="RefSeq" id="WP_009180867.1">
    <property type="nucleotide sequence ID" value="NZ_CM001368.1"/>
</dbReference>
<dbReference type="Gene3D" id="1.10.10.10">
    <property type="entry name" value="Winged helix-like DNA-binding domain superfamily/Winged helix DNA-binding domain"/>
    <property type="match status" value="1"/>
</dbReference>